<evidence type="ECO:0000313" key="3">
    <source>
        <dbReference type="Proteomes" id="UP001341281"/>
    </source>
</evidence>
<gene>
    <name evidence="2" type="ORF">U9M48_026209</name>
</gene>
<dbReference type="PANTHER" id="PTHR31589">
    <property type="entry name" value="PROTEIN, PUTATIVE (DUF239)-RELATED-RELATED"/>
    <property type="match status" value="1"/>
</dbReference>
<proteinExistence type="predicted"/>
<organism evidence="2 3">
    <name type="scientific">Paspalum notatum var. saurae</name>
    <dbReference type="NCBI Taxonomy" id="547442"/>
    <lineage>
        <taxon>Eukaryota</taxon>
        <taxon>Viridiplantae</taxon>
        <taxon>Streptophyta</taxon>
        <taxon>Embryophyta</taxon>
        <taxon>Tracheophyta</taxon>
        <taxon>Spermatophyta</taxon>
        <taxon>Magnoliopsida</taxon>
        <taxon>Liliopsida</taxon>
        <taxon>Poales</taxon>
        <taxon>Poaceae</taxon>
        <taxon>PACMAD clade</taxon>
        <taxon>Panicoideae</taxon>
        <taxon>Andropogonodae</taxon>
        <taxon>Paspaleae</taxon>
        <taxon>Paspalinae</taxon>
        <taxon>Paspalum</taxon>
    </lineage>
</organism>
<feature type="non-terminal residue" evidence="2">
    <location>
        <position position="1"/>
    </location>
</feature>
<accession>A0AAQ3WXW4</accession>
<protein>
    <recommendedName>
        <fullName evidence="1">Neprosin PEP catalytic domain-containing protein</fullName>
    </recommendedName>
</protein>
<dbReference type="PANTHER" id="PTHR31589:SF211">
    <property type="entry name" value="OS06G0682600 PROTEIN"/>
    <property type="match status" value="1"/>
</dbReference>
<dbReference type="InterPro" id="IPR053168">
    <property type="entry name" value="Glutamic_endopeptidase"/>
</dbReference>
<dbReference type="AlphaFoldDB" id="A0AAQ3WXW4"/>
<dbReference type="Pfam" id="PF03080">
    <property type="entry name" value="Neprosin"/>
    <property type="match status" value="1"/>
</dbReference>
<name>A0AAQ3WXW4_PASNO</name>
<reference evidence="2 3" key="1">
    <citation type="submission" date="2024-02" db="EMBL/GenBank/DDBJ databases">
        <title>High-quality chromosome-scale genome assembly of Pensacola bahiagrass (Paspalum notatum Flugge var. saurae).</title>
        <authorList>
            <person name="Vega J.M."/>
            <person name="Podio M."/>
            <person name="Orjuela J."/>
            <person name="Siena L.A."/>
            <person name="Pessino S.C."/>
            <person name="Combes M.C."/>
            <person name="Mariac C."/>
            <person name="Albertini E."/>
            <person name="Pupilli F."/>
            <person name="Ortiz J.P.A."/>
            <person name="Leblanc O."/>
        </authorList>
    </citation>
    <scope>NUCLEOTIDE SEQUENCE [LARGE SCALE GENOMIC DNA]</scope>
    <source>
        <strain evidence="2">R1</strain>
        <tissue evidence="2">Leaf</tissue>
    </source>
</reference>
<dbReference type="EMBL" id="CP144750">
    <property type="protein sequence ID" value="WVZ78507.1"/>
    <property type="molecule type" value="Genomic_DNA"/>
</dbReference>
<dbReference type="InterPro" id="IPR004314">
    <property type="entry name" value="Neprosin"/>
</dbReference>
<dbReference type="Proteomes" id="UP001341281">
    <property type="component" value="Chromosome 06"/>
</dbReference>
<feature type="domain" description="Neprosin PEP catalytic" evidence="1">
    <location>
        <begin position="1"/>
        <end position="192"/>
    </location>
</feature>
<evidence type="ECO:0000259" key="1">
    <source>
        <dbReference type="PROSITE" id="PS52045"/>
    </source>
</evidence>
<sequence>MVGWHVLPAVYGDSRTYFFTRWTTDGYRKTGCLNKKCTGFKPGNGATIAPGDAITHVPKSPDGPRIVLNLKIVKDGVSGDWLVHCCFDEEPKLIGRFPRSLFSGGLADKATAISFGGAVTAPVADPAPPMGNGYLPISSAAASFSDVQLVDQSGHARRVMKDLSKVETRQGTYGVSNIDDGQFFYGAKVRSGWIVMDSGKLRSPWTIGQELPLP</sequence>
<evidence type="ECO:0000313" key="2">
    <source>
        <dbReference type="EMBL" id="WVZ78507.1"/>
    </source>
</evidence>
<keyword evidence="3" id="KW-1185">Reference proteome</keyword>
<dbReference type="PROSITE" id="PS52045">
    <property type="entry name" value="NEPROSIN_PEP_CD"/>
    <property type="match status" value="1"/>
</dbReference>